<keyword evidence="2 5" id="KW-0863">Zinc-finger</keyword>
<evidence type="ECO:0000259" key="6">
    <source>
        <dbReference type="PROSITE" id="PS50103"/>
    </source>
</evidence>
<reference evidence="8" key="1">
    <citation type="journal article" date="2019" name="Nat. Commun.">
        <title>The genome of broomcorn millet.</title>
        <authorList>
            <person name="Zou C."/>
            <person name="Miki D."/>
            <person name="Li D."/>
            <person name="Tang Q."/>
            <person name="Xiao L."/>
            <person name="Rajput S."/>
            <person name="Deng P."/>
            <person name="Jia W."/>
            <person name="Huang R."/>
            <person name="Zhang M."/>
            <person name="Sun Y."/>
            <person name="Hu J."/>
            <person name="Fu X."/>
            <person name="Schnable P.S."/>
            <person name="Li F."/>
            <person name="Zhang H."/>
            <person name="Feng B."/>
            <person name="Zhu X."/>
            <person name="Liu R."/>
            <person name="Schnable J.C."/>
            <person name="Zhu J.-K."/>
            <person name="Zhang H."/>
        </authorList>
    </citation>
    <scope>NUCLEOTIDE SEQUENCE [LARGE SCALE GENOMIC DNA]</scope>
</reference>
<feature type="domain" description="C3H1-type" evidence="6">
    <location>
        <begin position="64"/>
        <end position="93"/>
    </location>
</feature>
<gene>
    <name evidence="7" type="ORF">C2845_PM05G17640</name>
</gene>
<name>A0A3L6SUH5_PANMI</name>
<dbReference type="GO" id="GO:0003677">
    <property type="term" value="F:DNA binding"/>
    <property type="evidence" value="ECO:0007669"/>
    <property type="project" value="UniProtKB-KW"/>
</dbReference>
<proteinExistence type="predicted"/>
<dbReference type="EMBL" id="PQIB02000003">
    <property type="protein sequence ID" value="RLN28023.1"/>
    <property type="molecule type" value="Genomic_DNA"/>
</dbReference>
<evidence type="ECO:0000256" key="1">
    <source>
        <dbReference type="ARBA" id="ARBA00022723"/>
    </source>
</evidence>
<evidence type="ECO:0000256" key="2">
    <source>
        <dbReference type="ARBA" id="ARBA00022771"/>
    </source>
</evidence>
<keyword evidence="8" id="KW-1185">Reference proteome</keyword>
<dbReference type="GO" id="GO:0008270">
    <property type="term" value="F:zinc ion binding"/>
    <property type="evidence" value="ECO:0007669"/>
    <property type="project" value="UniProtKB-KW"/>
</dbReference>
<evidence type="ECO:0000256" key="5">
    <source>
        <dbReference type="PROSITE-ProRule" id="PRU00723"/>
    </source>
</evidence>
<feature type="zinc finger region" description="C3H1-type" evidence="5">
    <location>
        <begin position="64"/>
        <end position="93"/>
    </location>
</feature>
<organism evidence="7 8">
    <name type="scientific">Panicum miliaceum</name>
    <name type="common">Proso millet</name>
    <name type="synonym">Broomcorn millet</name>
    <dbReference type="NCBI Taxonomy" id="4540"/>
    <lineage>
        <taxon>Eukaryota</taxon>
        <taxon>Viridiplantae</taxon>
        <taxon>Streptophyta</taxon>
        <taxon>Embryophyta</taxon>
        <taxon>Tracheophyta</taxon>
        <taxon>Spermatophyta</taxon>
        <taxon>Magnoliopsida</taxon>
        <taxon>Liliopsida</taxon>
        <taxon>Poales</taxon>
        <taxon>Poaceae</taxon>
        <taxon>PACMAD clade</taxon>
        <taxon>Panicoideae</taxon>
        <taxon>Panicodae</taxon>
        <taxon>Paniceae</taxon>
        <taxon>Panicinae</taxon>
        <taxon>Panicum</taxon>
        <taxon>Panicum sect. Panicum</taxon>
    </lineage>
</organism>
<evidence type="ECO:0000313" key="8">
    <source>
        <dbReference type="Proteomes" id="UP000275267"/>
    </source>
</evidence>
<keyword evidence="4" id="KW-0238">DNA-binding</keyword>
<evidence type="ECO:0000256" key="4">
    <source>
        <dbReference type="ARBA" id="ARBA00023125"/>
    </source>
</evidence>
<protein>
    <recommendedName>
        <fullName evidence="6">C3H1-type domain-containing protein</fullName>
    </recommendedName>
</protein>
<keyword evidence="1 5" id="KW-0479">Metal-binding</keyword>
<sequence length="235" mass="27329">MAVSVKEQQKRRRMAASSSRTPFDRDFLKFHFKVEPCSVEGCDQDGCLYLHPGEVGHRDRRLFFYDTKPCRDYCRNDGWCPKGDGCEHAHGFLERRFHPYRHWDDEEALEFADLEEHLKEEERLSRHGPERAAIQSILDVKNQIRFYPCEPNGMQQHEAIAPMTTQLSFYDTDDAGYQHDLGASIIDYLSDAFGSDLTLERNYRAICGAPFCQTQKVVPEHIYGIANTTVMKERR</sequence>
<dbReference type="Proteomes" id="UP000275267">
    <property type="component" value="Unassembled WGS sequence"/>
</dbReference>
<dbReference type="AlphaFoldDB" id="A0A3L6SUH5"/>
<accession>A0A3L6SUH5</accession>
<dbReference type="InterPro" id="IPR036855">
    <property type="entry name" value="Znf_CCCH_sf"/>
</dbReference>
<dbReference type="InterPro" id="IPR000571">
    <property type="entry name" value="Znf_CCCH"/>
</dbReference>
<comment type="caution">
    <text evidence="7">The sequence shown here is derived from an EMBL/GenBank/DDBJ whole genome shotgun (WGS) entry which is preliminary data.</text>
</comment>
<dbReference type="SUPFAM" id="SSF90229">
    <property type="entry name" value="CCCH zinc finger"/>
    <property type="match status" value="1"/>
</dbReference>
<dbReference type="STRING" id="4540.A0A3L6SUH5"/>
<keyword evidence="3 5" id="KW-0862">Zinc</keyword>
<evidence type="ECO:0000256" key="3">
    <source>
        <dbReference type="ARBA" id="ARBA00022833"/>
    </source>
</evidence>
<evidence type="ECO:0000313" key="7">
    <source>
        <dbReference type="EMBL" id="RLN28023.1"/>
    </source>
</evidence>
<dbReference type="PROSITE" id="PS50103">
    <property type="entry name" value="ZF_C3H1"/>
    <property type="match status" value="1"/>
</dbReference>